<dbReference type="PANTHER" id="PTHR10587">
    <property type="entry name" value="GLYCOSYL TRANSFERASE-RELATED"/>
    <property type="match status" value="1"/>
</dbReference>
<dbReference type="GO" id="GO:0046872">
    <property type="term" value="F:metal ion binding"/>
    <property type="evidence" value="ECO:0007669"/>
    <property type="project" value="UniProtKB-KW"/>
</dbReference>
<evidence type="ECO:0000256" key="2">
    <source>
        <dbReference type="ARBA" id="ARBA00022801"/>
    </source>
</evidence>
<gene>
    <name evidence="4" type="ORF">A3864_07695</name>
</gene>
<evidence type="ECO:0000259" key="3">
    <source>
        <dbReference type="PROSITE" id="PS51677"/>
    </source>
</evidence>
<comment type="caution">
    <text evidence="4">The sequence shown here is derived from an EMBL/GenBank/DDBJ whole genome shotgun (WGS) entry which is preliminary data.</text>
</comment>
<dbReference type="NCBIfam" id="NF045821">
    <property type="entry name" value="PgAcgDacpgdA1_Bac"/>
    <property type="match status" value="1"/>
</dbReference>
<keyword evidence="1" id="KW-0479">Metal-binding</keyword>
<evidence type="ECO:0000256" key="1">
    <source>
        <dbReference type="ARBA" id="ARBA00022723"/>
    </source>
</evidence>
<dbReference type="GO" id="GO:0005975">
    <property type="term" value="P:carbohydrate metabolic process"/>
    <property type="evidence" value="ECO:0007669"/>
    <property type="project" value="InterPro"/>
</dbReference>
<proteinExistence type="predicted"/>
<dbReference type="InterPro" id="IPR050248">
    <property type="entry name" value="Polysacc_deacetylase_ArnD"/>
</dbReference>
<dbReference type="InterPro" id="IPR054895">
    <property type="entry name" value="PGN_GlcNAc_Dac"/>
</dbReference>
<keyword evidence="2" id="KW-0378">Hydrolase</keyword>
<dbReference type="GO" id="GO:0016810">
    <property type="term" value="F:hydrolase activity, acting on carbon-nitrogen (but not peptide) bonds"/>
    <property type="evidence" value="ECO:0007669"/>
    <property type="project" value="InterPro"/>
</dbReference>
<sequence>MPVPFQGYPYYYPQYRIPAPHYPQSWNAFHPPIKMNQIYSFPRNSIPTQYLKEDVRGSWTPFSWVEKYAYAFSGPYNKAEVALTFDEGPDLVHTPLILDKLKKYDVKATFFLLGENIEKYPNVVKRMAAEGHIVGNHSYDHPNFVKVSNEEYHNQILKTGEIIQKLTGYFPKFIRPPYGFINEEHLKWANEQRFMIIQWSIDTLDWKGISAEAITEKVFANAFPGSIILQHSAPSGAKLEGSVKALDLIIPQLHSKGARFVTLPKMFSTSKER</sequence>
<protein>
    <submittedName>
        <fullName evidence="4">Polysaccharide deacetylase</fullName>
    </submittedName>
</protein>
<feature type="domain" description="NodB homology" evidence="3">
    <location>
        <begin position="79"/>
        <end position="261"/>
    </location>
</feature>
<dbReference type="PROSITE" id="PS51677">
    <property type="entry name" value="NODB"/>
    <property type="match status" value="1"/>
</dbReference>
<dbReference type="InterPro" id="IPR011330">
    <property type="entry name" value="Glyco_hydro/deAcase_b/a-brl"/>
</dbReference>
<dbReference type="EMBL" id="LVYK01000011">
    <property type="protein sequence ID" value="RAS79009.1"/>
    <property type="molecule type" value="Genomic_DNA"/>
</dbReference>
<dbReference type="AlphaFoldDB" id="A0AAX1QBJ9"/>
<name>A0AAX1QBJ9_9BACI</name>
<evidence type="ECO:0000313" key="5">
    <source>
        <dbReference type="Proteomes" id="UP000250174"/>
    </source>
</evidence>
<accession>A0AAX1QBJ9</accession>
<dbReference type="Proteomes" id="UP000250174">
    <property type="component" value="Unassembled WGS sequence"/>
</dbReference>
<dbReference type="PANTHER" id="PTHR10587:SF133">
    <property type="entry name" value="CHITIN DEACETYLASE 1-RELATED"/>
    <property type="match status" value="1"/>
</dbReference>
<dbReference type="Gene3D" id="3.20.20.370">
    <property type="entry name" value="Glycoside hydrolase/deacetylase"/>
    <property type="match status" value="1"/>
</dbReference>
<dbReference type="SUPFAM" id="SSF88713">
    <property type="entry name" value="Glycoside hydrolase/deacetylase"/>
    <property type="match status" value="1"/>
</dbReference>
<dbReference type="CDD" id="cd10917">
    <property type="entry name" value="CE4_NodB_like_6s_7s"/>
    <property type="match status" value="1"/>
</dbReference>
<dbReference type="Pfam" id="PF01522">
    <property type="entry name" value="Polysacc_deac_1"/>
    <property type="match status" value="1"/>
</dbReference>
<dbReference type="GO" id="GO:0016020">
    <property type="term" value="C:membrane"/>
    <property type="evidence" value="ECO:0007669"/>
    <property type="project" value="TreeGrafter"/>
</dbReference>
<organism evidence="4 5">
    <name type="scientific">Priestia endophytica</name>
    <dbReference type="NCBI Taxonomy" id="135735"/>
    <lineage>
        <taxon>Bacteria</taxon>
        <taxon>Bacillati</taxon>
        <taxon>Bacillota</taxon>
        <taxon>Bacilli</taxon>
        <taxon>Bacillales</taxon>
        <taxon>Bacillaceae</taxon>
        <taxon>Priestia</taxon>
    </lineage>
</organism>
<evidence type="ECO:0000313" key="4">
    <source>
        <dbReference type="EMBL" id="RAS79009.1"/>
    </source>
</evidence>
<reference evidence="4 5" key="1">
    <citation type="submission" date="2016-03" db="EMBL/GenBank/DDBJ databases">
        <title>Comparison of Bacillus endophyticus and B. anthracis characteristics using whole genome sequence analysis and microbiological techniques.</title>
        <authorList>
            <person name="Lekota K.E."/>
            <person name="Mafofo J."/>
            <person name="Rees J."/>
            <person name="Muchadeyi F.C."/>
            <person name="Madoroba E."/>
            <person name="Van Heerden H."/>
        </authorList>
    </citation>
    <scope>NUCLEOTIDE SEQUENCE [LARGE SCALE GENOMIC DNA]</scope>
    <source>
        <strain evidence="4 5">3631_10C</strain>
    </source>
</reference>
<dbReference type="InterPro" id="IPR002509">
    <property type="entry name" value="NODB_dom"/>
</dbReference>